<keyword evidence="3" id="KW-1185">Reference proteome</keyword>
<accession>A0ABR0BDW2</accession>
<organism evidence="2 3">
    <name type="scientific">Purpureocillium lilacinum</name>
    <name type="common">Paecilomyces lilacinus</name>
    <dbReference type="NCBI Taxonomy" id="33203"/>
    <lineage>
        <taxon>Eukaryota</taxon>
        <taxon>Fungi</taxon>
        <taxon>Dikarya</taxon>
        <taxon>Ascomycota</taxon>
        <taxon>Pezizomycotina</taxon>
        <taxon>Sordariomycetes</taxon>
        <taxon>Hypocreomycetidae</taxon>
        <taxon>Hypocreales</taxon>
        <taxon>Ophiocordycipitaceae</taxon>
        <taxon>Purpureocillium</taxon>
    </lineage>
</organism>
<name>A0ABR0BDW2_PURLI</name>
<comment type="caution">
    <text evidence="2">The sequence shown here is derived from an EMBL/GenBank/DDBJ whole genome shotgun (WGS) entry which is preliminary data.</text>
</comment>
<evidence type="ECO:0000256" key="1">
    <source>
        <dbReference type="SAM" id="MobiDB-lite"/>
    </source>
</evidence>
<feature type="region of interest" description="Disordered" evidence="1">
    <location>
        <begin position="24"/>
        <end position="48"/>
    </location>
</feature>
<dbReference type="EMBL" id="JAWRVI010000233">
    <property type="protein sequence ID" value="KAK4071126.1"/>
    <property type="molecule type" value="Genomic_DNA"/>
</dbReference>
<gene>
    <name evidence="2" type="ORF">Purlil1_13500</name>
</gene>
<sequence>MSTYRPKFNMEDIGKQLERLRLRDYNSPLLPKPTENRRPHHRSTKTENDVEHDFEGDVVMSDSNSLHCPPEHRLTQEITSKTGLSRLTPHAKHGPGSIGKRKKAVKKKAMPQALAYGRLLVRPDATFWFLQTWQTTLAAWASLLHVTTLPPDCSVTCLNLSAAVRAIDTVMSGEMEPTLPRRFGFARFFRFLEALKNRVCDEKQKGFIGREDGVVNSSHAYRIYAAAQQTPTKANIRIARQKGKRFHQMSIESPLLLSVLSRSADKFADPSHADERTFTVLVFQAREEIPRKLRDVCQYLTAAVEEAITEGRPYADHLGQEMADHVRRYLA</sequence>
<protein>
    <submittedName>
        <fullName evidence="2">Uncharacterized protein</fullName>
    </submittedName>
</protein>
<dbReference type="Proteomes" id="UP001287286">
    <property type="component" value="Unassembled WGS sequence"/>
</dbReference>
<evidence type="ECO:0000313" key="2">
    <source>
        <dbReference type="EMBL" id="KAK4071126.1"/>
    </source>
</evidence>
<evidence type="ECO:0000313" key="3">
    <source>
        <dbReference type="Proteomes" id="UP001287286"/>
    </source>
</evidence>
<reference evidence="2 3" key="1">
    <citation type="journal article" date="2024" name="Microbiol. Resour. Announc.">
        <title>Genome annotations for the ascomycete fungi Trichoderma harzianum, Trichoderma aggressivum, and Purpureocillium lilacinum.</title>
        <authorList>
            <person name="Beijen E.P.W."/>
            <person name="Ohm R.A."/>
        </authorList>
    </citation>
    <scope>NUCLEOTIDE SEQUENCE [LARGE SCALE GENOMIC DNA]</scope>
    <source>
        <strain evidence="2 3">CBS 150709</strain>
    </source>
</reference>
<proteinExistence type="predicted"/>